<keyword evidence="2" id="KW-1185">Reference proteome</keyword>
<evidence type="ECO:0000313" key="1">
    <source>
        <dbReference type="EMBL" id="KAG0271359.1"/>
    </source>
</evidence>
<proteinExistence type="predicted"/>
<protein>
    <submittedName>
        <fullName evidence="1">Uncharacterized protein</fullName>
    </submittedName>
</protein>
<feature type="non-terminal residue" evidence="1">
    <location>
        <position position="130"/>
    </location>
</feature>
<gene>
    <name evidence="1" type="ORF">BGZ96_005836</name>
</gene>
<reference evidence="1 2" key="1">
    <citation type="journal article" date="2020" name="Fungal Divers.">
        <title>Resolving the Mortierellaceae phylogeny through synthesis of multi-gene phylogenetics and phylogenomics.</title>
        <authorList>
            <person name="Vandepol N."/>
            <person name="Liber J."/>
            <person name="Desiro A."/>
            <person name="Na H."/>
            <person name="Kennedy M."/>
            <person name="Barry K."/>
            <person name="Grigoriev I.V."/>
            <person name="Miller A.N."/>
            <person name="O'Donnell K."/>
            <person name="Stajich J.E."/>
            <person name="Bonito G."/>
        </authorList>
    </citation>
    <scope>NUCLEOTIDE SEQUENCE [LARGE SCALE GENOMIC DNA]</scope>
    <source>
        <strain evidence="1 2">AD045</strain>
    </source>
</reference>
<name>A0ABQ7JH44_9FUNG</name>
<dbReference type="EMBL" id="JAAAIM010002789">
    <property type="protein sequence ID" value="KAG0271359.1"/>
    <property type="molecule type" value="Genomic_DNA"/>
</dbReference>
<feature type="non-terminal residue" evidence="1">
    <location>
        <position position="1"/>
    </location>
</feature>
<dbReference type="Proteomes" id="UP001194696">
    <property type="component" value="Unassembled WGS sequence"/>
</dbReference>
<evidence type="ECO:0000313" key="2">
    <source>
        <dbReference type="Proteomes" id="UP001194696"/>
    </source>
</evidence>
<accession>A0ABQ7JH44</accession>
<comment type="caution">
    <text evidence="1">The sequence shown here is derived from an EMBL/GenBank/DDBJ whole genome shotgun (WGS) entry which is preliminary data.</text>
</comment>
<sequence length="130" mass="14158">VGEDLYDPVHGRILDLDNPAELEALTEIAAVAPALSSSLFDAHLAAASKKAHQRLSKGTKNNYDRYIKQGRAYAETINKAGMLDTVHPEVPSILKGFIASKCEDIVRQEQVELETELQAEDNDPGAAKMV</sequence>
<organism evidence="1 2">
    <name type="scientific">Linnemannia gamsii</name>
    <dbReference type="NCBI Taxonomy" id="64522"/>
    <lineage>
        <taxon>Eukaryota</taxon>
        <taxon>Fungi</taxon>
        <taxon>Fungi incertae sedis</taxon>
        <taxon>Mucoromycota</taxon>
        <taxon>Mortierellomycotina</taxon>
        <taxon>Mortierellomycetes</taxon>
        <taxon>Mortierellales</taxon>
        <taxon>Mortierellaceae</taxon>
        <taxon>Linnemannia</taxon>
    </lineage>
</organism>